<protein>
    <recommendedName>
        <fullName evidence="4">Annexin</fullName>
    </recommendedName>
</protein>
<dbReference type="GO" id="GO:0005737">
    <property type="term" value="C:cytoplasm"/>
    <property type="evidence" value="ECO:0007669"/>
    <property type="project" value="TreeGrafter"/>
</dbReference>
<dbReference type="FunFam" id="1.10.220.10:FF:000001">
    <property type="entry name" value="Annexin"/>
    <property type="match status" value="1"/>
</dbReference>
<keyword evidence="2 4" id="KW-0677">Repeat</keyword>
<dbReference type="EMBL" id="KQ435909">
    <property type="protein sequence ID" value="KOX68956.1"/>
    <property type="molecule type" value="Genomic_DNA"/>
</dbReference>
<dbReference type="PANTHER" id="PTHR10502">
    <property type="entry name" value="ANNEXIN"/>
    <property type="match status" value="1"/>
</dbReference>
<evidence type="ECO:0000256" key="2">
    <source>
        <dbReference type="ARBA" id="ARBA00022737"/>
    </source>
</evidence>
<dbReference type="GO" id="GO:0005544">
    <property type="term" value="F:calcium-dependent phospholipid binding"/>
    <property type="evidence" value="ECO:0007669"/>
    <property type="project" value="UniProtKB-KW"/>
</dbReference>
<evidence type="ECO:0000313" key="6">
    <source>
        <dbReference type="Proteomes" id="UP000053105"/>
    </source>
</evidence>
<dbReference type="GO" id="GO:0005886">
    <property type="term" value="C:plasma membrane"/>
    <property type="evidence" value="ECO:0007669"/>
    <property type="project" value="TreeGrafter"/>
</dbReference>
<gene>
    <name evidence="5" type="ORF">WN51_07129</name>
</gene>
<reference evidence="5 6" key="1">
    <citation type="submission" date="2015-07" db="EMBL/GenBank/DDBJ databases">
        <title>The genome of Melipona quadrifasciata.</title>
        <authorList>
            <person name="Pan H."/>
            <person name="Kapheim K."/>
        </authorList>
    </citation>
    <scope>NUCLEOTIDE SEQUENCE [LARGE SCALE GENOMIC DNA]</scope>
    <source>
        <strain evidence="5">0111107301</strain>
        <tissue evidence="5">Whole body</tissue>
    </source>
</reference>
<sequence>MSHRQIVLPPFLQRISVTSDSLFQLVTSRRASGIRTARLNRSTLFQKKVKATPEILVYRYRSIQSLEFHYCTPTVYPADPFNPEEDAILLRTAMKGFGTDEQTIIDVLAHRGIVQRLEVADKFKTMYGKDLISELKSELGGNFEKAILALMTPLPEFYAKELHNAISGMGTDEGALIEVLASLSNYGIKTISAVYKELKYLGMCSSYEKNVYIKAVQYKKKSYVVLTIFSYNGGEYFKVNLIFSNQAIHFFIRITTAVHRYCQLEFERLALSNISIEKSRMITSQSNCNNFCLTANATCGLALSPRRFANSSRFSATGCFQLIQLIAIFVSIDRIILRKELVVHYTFPVPPNAQKNLLRMKSSLRNMKCARDKTAYFAERLYKAMRGLGTDDTTLIRIIVARSEIDLGDIKETYQKIYGQSLAGDIDDDHSGDYKRLLLALLG</sequence>
<dbReference type="SMART" id="SM00335">
    <property type="entry name" value="ANX"/>
    <property type="match status" value="3"/>
</dbReference>
<evidence type="ECO:0000313" key="5">
    <source>
        <dbReference type="EMBL" id="KOX68956.1"/>
    </source>
</evidence>
<dbReference type="InterPro" id="IPR001464">
    <property type="entry name" value="Annexin"/>
</dbReference>
<name>A0A0M8ZSB5_9HYME</name>
<dbReference type="Gene3D" id="1.10.220.10">
    <property type="entry name" value="Annexin"/>
    <property type="match status" value="3"/>
</dbReference>
<dbReference type="PRINTS" id="PR00196">
    <property type="entry name" value="ANNEXIN"/>
</dbReference>
<comment type="similarity">
    <text evidence="1 4">Belongs to the annexin family.</text>
</comment>
<keyword evidence="4" id="KW-0111">Calcium/phospholipid-binding</keyword>
<dbReference type="GO" id="GO:0005634">
    <property type="term" value="C:nucleus"/>
    <property type="evidence" value="ECO:0007669"/>
    <property type="project" value="TreeGrafter"/>
</dbReference>
<dbReference type="GO" id="GO:0012506">
    <property type="term" value="C:vesicle membrane"/>
    <property type="evidence" value="ECO:0007669"/>
    <property type="project" value="TreeGrafter"/>
</dbReference>
<accession>A0A0M8ZSB5</accession>
<evidence type="ECO:0000256" key="4">
    <source>
        <dbReference type="RuleBase" id="RU003540"/>
    </source>
</evidence>
<dbReference type="PROSITE" id="PS00223">
    <property type="entry name" value="ANNEXIN_1"/>
    <property type="match status" value="2"/>
</dbReference>
<evidence type="ECO:0000256" key="1">
    <source>
        <dbReference type="ARBA" id="ARBA00007831"/>
    </source>
</evidence>
<dbReference type="SUPFAM" id="SSF47874">
    <property type="entry name" value="Annexin"/>
    <property type="match status" value="2"/>
</dbReference>
<keyword evidence="3 4" id="KW-0041">Annexin</keyword>
<dbReference type="GO" id="GO:0005509">
    <property type="term" value="F:calcium ion binding"/>
    <property type="evidence" value="ECO:0007669"/>
    <property type="project" value="InterPro"/>
</dbReference>
<dbReference type="Pfam" id="PF00191">
    <property type="entry name" value="Annexin"/>
    <property type="match status" value="3"/>
</dbReference>
<dbReference type="AlphaFoldDB" id="A0A0M8ZSB5"/>
<proteinExistence type="inferred from homology"/>
<dbReference type="OrthoDB" id="37886at2759"/>
<dbReference type="GO" id="GO:0001786">
    <property type="term" value="F:phosphatidylserine binding"/>
    <property type="evidence" value="ECO:0007669"/>
    <property type="project" value="TreeGrafter"/>
</dbReference>
<dbReference type="PANTHER" id="PTHR10502:SF233">
    <property type="entry name" value="ANNEXIN B9"/>
    <property type="match status" value="1"/>
</dbReference>
<keyword evidence="4" id="KW-0106">Calcium</keyword>
<dbReference type="InterPro" id="IPR037104">
    <property type="entry name" value="Annexin_sf"/>
</dbReference>
<dbReference type="InterPro" id="IPR018252">
    <property type="entry name" value="Annexin_repeat_CS"/>
</dbReference>
<comment type="domain">
    <text evidence="4">A pair of annexin repeats may form one binding site for calcium and phospholipid.</text>
</comment>
<dbReference type="InterPro" id="IPR018502">
    <property type="entry name" value="Annexin_repeat"/>
</dbReference>
<dbReference type="PROSITE" id="PS51897">
    <property type="entry name" value="ANNEXIN_2"/>
    <property type="match status" value="2"/>
</dbReference>
<dbReference type="FunFam" id="1.10.220.10:FF:000004">
    <property type="entry name" value="Annexin"/>
    <property type="match status" value="1"/>
</dbReference>
<dbReference type="Proteomes" id="UP000053105">
    <property type="component" value="Unassembled WGS sequence"/>
</dbReference>
<keyword evidence="6" id="KW-1185">Reference proteome</keyword>
<evidence type="ECO:0000256" key="3">
    <source>
        <dbReference type="ARBA" id="ARBA00023216"/>
    </source>
</evidence>
<organism evidence="5 6">
    <name type="scientific">Melipona quadrifasciata</name>
    <dbReference type="NCBI Taxonomy" id="166423"/>
    <lineage>
        <taxon>Eukaryota</taxon>
        <taxon>Metazoa</taxon>
        <taxon>Ecdysozoa</taxon>
        <taxon>Arthropoda</taxon>
        <taxon>Hexapoda</taxon>
        <taxon>Insecta</taxon>
        <taxon>Pterygota</taxon>
        <taxon>Neoptera</taxon>
        <taxon>Endopterygota</taxon>
        <taxon>Hymenoptera</taxon>
        <taxon>Apocrita</taxon>
        <taxon>Aculeata</taxon>
        <taxon>Apoidea</taxon>
        <taxon>Anthophila</taxon>
        <taxon>Apidae</taxon>
        <taxon>Melipona</taxon>
    </lineage>
</organism>
<dbReference type="STRING" id="166423.A0A0M8ZSB5"/>